<comment type="caution">
    <text evidence="10">The sequence shown here is derived from an EMBL/GenBank/DDBJ whole genome shotgun (WGS) entry which is preliminary data.</text>
</comment>
<dbReference type="InterPro" id="IPR003594">
    <property type="entry name" value="HATPase_dom"/>
</dbReference>
<accession>A0A5B1CMC3</accession>
<dbReference type="InterPro" id="IPR036097">
    <property type="entry name" value="HisK_dim/P_sf"/>
</dbReference>
<sequence>MRWLPCIRRGSDRWWLPRSAIATDVIAAIMLGQGSDVDRLRQPVITALESDPALLLYCALCCSDETSSQSSFTVADLADWLIAKAVQRFSSGDAMMGSPKSINEHDQKIQKLNEHYLTLPISRWMDDAVLWLEAFGPKVSAAWQQQWPTVTAPTNGIVSADQSTTSADPLQQLARTMQRLKSMDNAFDARLKKSKLGAIKQLAYGLSHEINNPLANISTRAQSLQRGEDDPSKVATLQRIIDQVYRAHEMIADLMFYANPPLPEPTPSHLNPLIEQVADSFREQAERQSIRLELSLPKDSADRNVDEGMLSEAVRVLIRNAIEAIGCQGTVVVSLVEQGSMTQIHVADSGPGLSAEAREHAFDPYFSGREAGRGLGLGLCRAYRIAQLHHAEISLAGGPAGCVATITLRDV</sequence>
<dbReference type="GO" id="GO:0000155">
    <property type="term" value="F:phosphorelay sensor kinase activity"/>
    <property type="evidence" value="ECO:0007669"/>
    <property type="project" value="InterPro"/>
</dbReference>
<name>A0A5B1CMC3_9BACT</name>
<dbReference type="GO" id="GO:0005524">
    <property type="term" value="F:ATP binding"/>
    <property type="evidence" value="ECO:0007669"/>
    <property type="project" value="UniProtKB-KW"/>
</dbReference>
<evidence type="ECO:0000313" key="10">
    <source>
        <dbReference type="EMBL" id="KAA1260503.1"/>
    </source>
</evidence>
<dbReference type="InterPro" id="IPR003661">
    <property type="entry name" value="HisK_dim/P_dom"/>
</dbReference>
<keyword evidence="3" id="KW-0597">Phosphoprotein</keyword>
<keyword evidence="7" id="KW-0067">ATP-binding</keyword>
<evidence type="ECO:0000259" key="9">
    <source>
        <dbReference type="PROSITE" id="PS50109"/>
    </source>
</evidence>
<keyword evidence="5" id="KW-0547">Nucleotide-binding</keyword>
<keyword evidence="6" id="KW-0418">Kinase</keyword>
<dbReference type="SMART" id="SM00387">
    <property type="entry name" value="HATPase_c"/>
    <property type="match status" value="1"/>
</dbReference>
<dbReference type="EMBL" id="VRLW01000001">
    <property type="protein sequence ID" value="KAA1260503.1"/>
    <property type="molecule type" value="Genomic_DNA"/>
</dbReference>
<keyword evidence="4 10" id="KW-0808">Transferase</keyword>
<evidence type="ECO:0000256" key="5">
    <source>
        <dbReference type="ARBA" id="ARBA00022741"/>
    </source>
</evidence>
<dbReference type="PROSITE" id="PS50109">
    <property type="entry name" value="HIS_KIN"/>
    <property type="match status" value="1"/>
</dbReference>
<reference evidence="10 11" key="1">
    <citation type="submission" date="2019-08" db="EMBL/GenBank/DDBJ databases">
        <title>Deep-cultivation of Planctomycetes and their phenomic and genomic characterization uncovers novel biology.</title>
        <authorList>
            <person name="Wiegand S."/>
            <person name="Jogler M."/>
            <person name="Boedeker C."/>
            <person name="Pinto D."/>
            <person name="Vollmers J."/>
            <person name="Rivas-Marin E."/>
            <person name="Kohn T."/>
            <person name="Peeters S.H."/>
            <person name="Heuer A."/>
            <person name="Rast P."/>
            <person name="Oberbeckmann S."/>
            <person name="Bunk B."/>
            <person name="Jeske O."/>
            <person name="Meyerdierks A."/>
            <person name="Storesund J.E."/>
            <person name="Kallscheuer N."/>
            <person name="Luecker S."/>
            <person name="Lage O.M."/>
            <person name="Pohl T."/>
            <person name="Merkel B.J."/>
            <person name="Hornburger P."/>
            <person name="Mueller R.-W."/>
            <person name="Bruemmer F."/>
            <person name="Labrenz M."/>
            <person name="Spormann A.M."/>
            <person name="Op Den Camp H."/>
            <person name="Overmann J."/>
            <person name="Amann R."/>
            <person name="Jetten M.S.M."/>
            <person name="Mascher T."/>
            <person name="Medema M.H."/>
            <person name="Devos D.P."/>
            <person name="Kaster A.-K."/>
            <person name="Ovreas L."/>
            <person name="Rohde M."/>
            <person name="Galperin M.Y."/>
            <person name="Jogler C."/>
        </authorList>
    </citation>
    <scope>NUCLEOTIDE SEQUENCE [LARGE SCALE GENOMIC DNA]</scope>
    <source>
        <strain evidence="10 11">LF1</strain>
    </source>
</reference>
<dbReference type="EC" id="2.7.13.3" evidence="2"/>
<dbReference type="CDD" id="cd00082">
    <property type="entry name" value="HisKA"/>
    <property type="match status" value="1"/>
</dbReference>
<evidence type="ECO:0000256" key="8">
    <source>
        <dbReference type="ARBA" id="ARBA00023012"/>
    </source>
</evidence>
<dbReference type="InterPro" id="IPR005467">
    <property type="entry name" value="His_kinase_dom"/>
</dbReference>
<dbReference type="Gene3D" id="1.10.287.130">
    <property type="match status" value="1"/>
</dbReference>
<dbReference type="RefSeq" id="WP_084422255.1">
    <property type="nucleotide sequence ID" value="NZ_VRLW01000001.1"/>
</dbReference>
<proteinExistence type="predicted"/>
<dbReference type="Pfam" id="PF00512">
    <property type="entry name" value="HisKA"/>
    <property type="match status" value="1"/>
</dbReference>
<dbReference type="Pfam" id="PF02518">
    <property type="entry name" value="HATPase_c"/>
    <property type="match status" value="1"/>
</dbReference>
<dbReference type="Proteomes" id="UP000322699">
    <property type="component" value="Unassembled WGS sequence"/>
</dbReference>
<evidence type="ECO:0000256" key="4">
    <source>
        <dbReference type="ARBA" id="ARBA00022679"/>
    </source>
</evidence>
<comment type="catalytic activity">
    <reaction evidence="1">
        <text>ATP + protein L-histidine = ADP + protein N-phospho-L-histidine.</text>
        <dbReference type="EC" id="2.7.13.3"/>
    </reaction>
</comment>
<keyword evidence="8" id="KW-0902">Two-component regulatory system</keyword>
<dbReference type="SMART" id="SM00388">
    <property type="entry name" value="HisKA"/>
    <property type="match status" value="1"/>
</dbReference>
<dbReference type="Gene3D" id="3.30.565.10">
    <property type="entry name" value="Histidine kinase-like ATPase, C-terminal domain"/>
    <property type="match status" value="1"/>
</dbReference>
<dbReference type="OrthoDB" id="239518at2"/>
<evidence type="ECO:0000256" key="3">
    <source>
        <dbReference type="ARBA" id="ARBA00022553"/>
    </source>
</evidence>
<evidence type="ECO:0000256" key="6">
    <source>
        <dbReference type="ARBA" id="ARBA00022777"/>
    </source>
</evidence>
<evidence type="ECO:0000256" key="2">
    <source>
        <dbReference type="ARBA" id="ARBA00012438"/>
    </source>
</evidence>
<evidence type="ECO:0000256" key="7">
    <source>
        <dbReference type="ARBA" id="ARBA00022840"/>
    </source>
</evidence>
<evidence type="ECO:0000313" key="11">
    <source>
        <dbReference type="Proteomes" id="UP000322699"/>
    </source>
</evidence>
<organism evidence="10 11">
    <name type="scientific">Rubripirellula obstinata</name>
    <dbReference type="NCBI Taxonomy" id="406547"/>
    <lineage>
        <taxon>Bacteria</taxon>
        <taxon>Pseudomonadati</taxon>
        <taxon>Planctomycetota</taxon>
        <taxon>Planctomycetia</taxon>
        <taxon>Pirellulales</taxon>
        <taxon>Pirellulaceae</taxon>
        <taxon>Rubripirellula</taxon>
    </lineage>
</organism>
<dbReference type="InterPro" id="IPR036890">
    <property type="entry name" value="HATPase_C_sf"/>
</dbReference>
<dbReference type="InterPro" id="IPR004358">
    <property type="entry name" value="Sig_transdc_His_kin-like_C"/>
</dbReference>
<dbReference type="PRINTS" id="PR00344">
    <property type="entry name" value="BCTRLSENSOR"/>
</dbReference>
<protein>
    <recommendedName>
        <fullName evidence="2">histidine kinase</fullName>
        <ecNumber evidence="2">2.7.13.3</ecNumber>
    </recommendedName>
</protein>
<keyword evidence="11" id="KW-1185">Reference proteome</keyword>
<dbReference type="AlphaFoldDB" id="A0A5B1CMC3"/>
<dbReference type="PANTHER" id="PTHR43065:SF10">
    <property type="entry name" value="PEROXIDE STRESS-ACTIVATED HISTIDINE KINASE MAK3"/>
    <property type="match status" value="1"/>
</dbReference>
<evidence type="ECO:0000256" key="1">
    <source>
        <dbReference type="ARBA" id="ARBA00000085"/>
    </source>
</evidence>
<dbReference type="CDD" id="cd00075">
    <property type="entry name" value="HATPase"/>
    <property type="match status" value="1"/>
</dbReference>
<gene>
    <name evidence="10" type="primary">zraS_2</name>
    <name evidence="10" type="ORF">LF1_30430</name>
</gene>
<dbReference type="SUPFAM" id="SSF55874">
    <property type="entry name" value="ATPase domain of HSP90 chaperone/DNA topoisomerase II/histidine kinase"/>
    <property type="match status" value="1"/>
</dbReference>
<dbReference type="PANTHER" id="PTHR43065">
    <property type="entry name" value="SENSOR HISTIDINE KINASE"/>
    <property type="match status" value="1"/>
</dbReference>
<feature type="domain" description="Histidine kinase" evidence="9">
    <location>
        <begin position="205"/>
        <end position="411"/>
    </location>
</feature>
<dbReference type="SUPFAM" id="SSF47384">
    <property type="entry name" value="Homodimeric domain of signal transducing histidine kinase"/>
    <property type="match status" value="1"/>
</dbReference>